<dbReference type="PANTHER" id="PTHR36987">
    <property type="entry name" value="NADH DEHYDROGENASE [UBIQUINONE] 1 BETA SUBCOMPLEX SUBUNIT 2-LIKE"/>
    <property type="match status" value="1"/>
</dbReference>
<evidence type="ECO:0000256" key="5">
    <source>
        <dbReference type="SAM" id="Coils"/>
    </source>
</evidence>
<comment type="caution">
    <text evidence="7">The sequence shown here is derived from an EMBL/GenBank/DDBJ whole genome shotgun (WGS) entry which is preliminary data.</text>
</comment>
<dbReference type="GO" id="GO:0005743">
    <property type="term" value="C:mitochondrial inner membrane"/>
    <property type="evidence" value="ECO:0007669"/>
    <property type="project" value="InterPro"/>
</dbReference>
<dbReference type="SUPFAM" id="SSF144083">
    <property type="entry name" value="Magnesium transport protein CorA, transmembrane region"/>
    <property type="match status" value="1"/>
</dbReference>
<dbReference type="RefSeq" id="XP_064710449.1">
    <property type="nucleotide sequence ID" value="XM_064851446.1"/>
</dbReference>
<accession>A0AAV9NNT5</accession>
<proteinExistence type="predicted"/>
<evidence type="ECO:0000313" key="7">
    <source>
        <dbReference type="EMBL" id="KAK5061352.1"/>
    </source>
</evidence>
<dbReference type="EMBL" id="JAVRRD010000003">
    <property type="protein sequence ID" value="KAK5061352.1"/>
    <property type="molecule type" value="Genomic_DNA"/>
</dbReference>
<dbReference type="GeneID" id="89976059"/>
<evidence type="ECO:0000313" key="8">
    <source>
        <dbReference type="Proteomes" id="UP001358417"/>
    </source>
</evidence>
<feature type="coiled-coil region" evidence="5">
    <location>
        <begin position="418"/>
        <end position="452"/>
    </location>
</feature>
<dbReference type="InterPro" id="IPR045863">
    <property type="entry name" value="CorA_TM1_TM2"/>
</dbReference>
<sequence>MKALQTTLTSDSFPSRFIFTGLMAETSVIQQGFNSNAHPAYGPAGHFYSQASNLRSHVKRLVDQLKQTDPSNALRVYLEDSVHDFGHFGEKRLQNRNATSETPRLRAQDLLLSLVTVADHSSNPVNRLTLGDVHLNDFLSDLREQLFNTGDLMMSICCLAPTPFADVDAIMSLRSKIFGTPSRIRRKHEAPRVGVILTIDEYWLFGNQIREDLLGLTETELDVLTPNEDFHALVSDRTSLFRDQGWTIFDFEWCCVAPAWTWWFNMYIWAFHTTQPGVEKVTLYIQQMNPSCQVLLAYKQTQDESYSNVRKFLIASRTAFDATSLDLKSPQVATVHLLLSILFLLCDGNTKFRDSFFQRISHMRLSGRKNPSRYKINFLLHLDDHRQCALRGLQRARDLVHDIEDFAKRPLSVSSQALDSIRERCDELGTNLRNLEHDLSSLEGMLMQTRDMIKLQIDLQQLTYSGVIALLAAVYLPFSFVAALFGMNVKDPLWQANASQSMSITTAAVGSATEPSLQNPTTNIVAAIEAITTSTTSSLVAEATTTLAEAFIDALESQPGPYLFTFKNFWYIAVSVTAAAIFLPLLIGGAFRETVQFSYNHREIWITLVFIVAISGSTTLSIFEGFIAAWALGMPQVLLALIMLLRKARKPKKTRRLQRWIVYASILEMAGGTHGKPIWKGNHPVRQINPQRPLYRFAATGLGAAMWFFLFYRAKQDGAALLGLKHPWDH</sequence>
<dbReference type="PANTHER" id="PTHR36987:SF1">
    <property type="entry name" value="NADH DEHYDROGENASE [UBIQUINONE] 1 BETA SUBCOMPLEX SUBUNIT 2"/>
    <property type="match status" value="1"/>
</dbReference>
<evidence type="ECO:0000256" key="4">
    <source>
        <dbReference type="ARBA" id="ARBA00023136"/>
    </source>
</evidence>
<feature type="transmembrane region" description="Helical" evidence="6">
    <location>
        <begin position="694"/>
        <end position="712"/>
    </location>
</feature>
<dbReference type="AlphaFoldDB" id="A0AAV9NNT5"/>
<dbReference type="Proteomes" id="UP001358417">
    <property type="component" value="Unassembled WGS sequence"/>
</dbReference>
<organism evidence="7 8">
    <name type="scientific">Exophiala bonariae</name>
    <dbReference type="NCBI Taxonomy" id="1690606"/>
    <lineage>
        <taxon>Eukaryota</taxon>
        <taxon>Fungi</taxon>
        <taxon>Dikarya</taxon>
        <taxon>Ascomycota</taxon>
        <taxon>Pezizomycotina</taxon>
        <taxon>Eurotiomycetes</taxon>
        <taxon>Chaetothyriomycetidae</taxon>
        <taxon>Chaetothyriales</taxon>
        <taxon>Herpotrichiellaceae</taxon>
        <taxon>Exophiala</taxon>
    </lineage>
</organism>
<protein>
    <submittedName>
        <fullName evidence="7">Uncharacterized protein</fullName>
    </submittedName>
</protein>
<evidence type="ECO:0000256" key="2">
    <source>
        <dbReference type="ARBA" id="ARBA00022692"/>
    </source>
</evidence>
<evidence type="ECO:0000256" key="6">
    <source>
        <dbReference type="SAM" id="Phobius"/>
    </source>
</evidence>
<dbReference type="GO" id="GO:0045271">
    <property type="term" value="C:respiratory chain complex I"/>
    <property type="evidence" value="ECO:0007669"/>
    <property type="project" value="InterPro"/>
</dbReference>
<keyword evidence="3 6" id="KW-1133">Transmembrane helix</keyword>
<gene>
    <name evidence="7" type="ORF">LTR84_007894</name>
</gene>
<feature type="transmembrane region" description="Helical" evidence="6">
    <location>
        <begin position="603"/>
        <end position="620"/>
    </location>
</feature>
<evidence type="ECO:0000256" key="3">
    <source>
        <dbReference type="ARBA" id="ARBA00022989"/>
    </source>
</evidence>
<feature type="transmembrane region" description="Helical" evidence="6">
    <location>
        <begin position="626"/>
        <end position="645"/>
    </location>
</feature>
<evidence type="ECO:0000256" key="1">
    <source>
        <dbReference type="ARBA" id="ARBA00004141"/>
    </source>
</evidence>
<keyword evidence="4 6" id="KW-0472">Membrane</keyword>
<dbReference type="GO" id="GO:0046873">
    <property type="term" value="F:metal ion transmembrane transporter activity"/>
    <property type="evidence" value="ECO:0007669"/>
    <property type="project" value="InterPro"/>
</dbReference>
<dbReference type="InterPro" id="IPR044980">
    <property type="entry name" value="NDUFB2_plant/fungi"/>
</dbReference>
<keyword evidence="5" id="KW-0175">Coiled coil</keyword>
<comment type="subcellular location">
    <subcellularLocation>
        <location evidence="1">Membrane</location>
        <topology evidence="1">Multi-pass membrane protein</topology>
    </subcellularLocation>
</comment>
<reference evidence="7 8" key="1">
    <citation type="submission" date="2023-08" db="EMBL/GenBank/DDBJ databases">
        <title>Black Yeasts Isolated from many extreme environments.</title>
        <authorList>
            <person name="Coleine C."/>
            <person name="Stajich J.E."/>
            <person name="Selbmann L."/>
        </authorList>
    </citation>
    <scope>NUCLEOTIDE SEQUENCE [LARGE SCALE GENOMIC DNA]</scope>
    <source>
        <strain evidence="7 8">CCFEE 5792</strain>
    </source>
</reference>
<feature type="transmembrane region" description="Helical" evidence="6">
    <location>
        <begin position="569"/>
        <end position="591"/>
    </location>
</feature>
<dbReference type="InterPro" id="IPR002523">
    <property type="entry name" value="MgTranspt_CorA/ZnTranspt_ZntB"/>
</dbReference>
<keyword evidence="2 6" id="KW-0812">Transmembrane</keyword>
<dbReference type="Pfam" id="PF01544">
    <property type="entry name" value="CorA"/>
    <property type="match status" value="1"/>
</dbReference>
<name>A0AAV9NNT5_9EURO</name>
<feature type="transmembrane region" description="Helical" evidence="6">
    <location>
        <begin position="462"/>
        <end position="485"/>
    </location>
</feature>
<keyword evidence="8" id="KW-1185">Reference proteome</keyword>